<accession>A0A6G0TN58</accession>
<reference evidence="2 3" key="1">
    <citation type="submission" date="2019-08" db="EMBL/GenBank/DDBJ databases">
        <title>The genome of the soybean aphid Biotype 1, its phylome, world population structure and adaptation to the North American continent.</title>
        <authorList>
            <person name="Giordano R."/>
            <person name="Donthu R.K."/>
            <person name="Hernandez A.G."/>
            <person name="Wright C.L."/>
            <person name="Zimin A.V."/>
        </authorList>
    </citation>
    <scope>NUCLEOTIDE SEQUENCE [LARGE SCALE GENOMIC DNA]</scope>
    <source>
        <tissue evidence="2">Whole aphids</tissue>
    </source>
</reference>
<name>A0A6G0TN58_APHGL</name>
<dbReference type="SUPFAM" id="SSF55729">
    <property type="entry name" value="Acyl-CoA N-acyltransferases (Nat)"/>
    <property type="match status" value="1"/>
</dbReference>
<dbReference type="InterPro" id="IPR016181">
    <property type="entry name" value="Acyl_CoA_acyltransferase"/>
</dbReference>
<dbReference type="PROSITE" id="PS51186">
    <property type="entry name" value="GNAT"/>
    <property type="match status" value="1"/>
</dbReference>
<gene>
    <name evidence="2" type="ORF">AGLY_007998</name>
</gene>
<organism evidence="2 3">
    <name type="scientific">Aphis glycines</name>
    <name type="common">Soybean aphid</name>
    <dbReference type="NCBI Taxonomy" id="307491"/>
    <lineage>
        <taxon>Eukaryota</taxon>
        <taxon>Metazoa</taxon>
        <taxon>Ecdysozoa</taxon>
        <taxon>Arthropoda</taxon>
        <taxon>Hexapoda</taxon>
        <taxon>Insecta</taxon>
        <taxon>Pterygota</taxon>
        <taxon>Neoptera</taxon>
        <taxon>Paraneoptera</taxon>
        <taxon>Hemiptera</taxon>
        <taxon>Sternorrhyncha</taxon>
        <taxon>Aphidomorpha</taxon>
        <taxon>Aphidoidea</taxon>
        <taxon>Aphididae</taxon>
        <taxon>Aphidini</taxon>
        <taxon>Aphis</taxon>
        <taxon>Aphis</taxon>
    </lineage>
</organism>
<proteinExistence type="predicted"/>
<dbReference type="PANTHER" id="PTHR20958">
    <property type="entry name" value="GLYCINE N-ACYLTRANSFERASE-LIKE PROTEIN"/>
    <property type="match status" value="1"/>
</dbReference>
<evidence type="ECO:0000313" key="3">
    <source>
        <dbReference type="Proteomes" id="UP000475862"/>
    </source>
</evidence>
<dbReference type="CDD" id="cd04301">
    <property type="entry name" value="NAT_SF"/>
    <property type="match status" value="1"/>
</dbReference>
<dbReference type="GO" id="GO:0016747">
    <property type="term" value="F:acyltransferase activity, transferring groups other than amino-acyl groups"/>
    <property type="evidence" value="ECO:0007669"/>
    <property type="project" value="InterPro"/>
</dbReference>
<evidence type="ECO:0000313" key="2">
    <source>
        <dbReference type="EMBL" id="KAE9535265.1"/>
    </source>
</evidence>
<dbReference type="Proteomes" id="UP000475862">
    <property type="component" value="Unassembled WGS sequence"/>
</dbReference>
<dbReference type="PANTHER" id="PTHR20958:SF6">
    <property type="entry name" value="GLYCINE N-ACYLTRANSFERASE-LIKE PROTEIN"/>
    <property type="match status" value="1"/>
</dbReference>
<dbReference type="AlphaFoldDB" id="A0A6G0TN58"/>
<dbReference type="Pfam" id="PF08445">
    <property type="entry name" value="FR47"/>
    <property type="match status" value="1"/>
</dbReference>
<dbReference type="InterPro" id="IPR000182">
    <property type="entry name" value="GNAT_dom"/>
</dbReference>
<comment type="caution">
    <text evidence="2">The sequence shown here is derived from an EMBL/GenBank/DDBJ whole genome shotgun (WGS) entry which is preliminary data.</text>
</comment>
<keyword evidence="3" id="KW-1185">Reference proteome</keyword>
<dbReference type="InterPro" id="IPR053225">
    <property type="entry name" value="Acyl-CoA_N-acyltransferase"/>
</dbReference>
<sequence>MRSEILEEMPEAIVEYFCEQVLKRDWPNSIHAYNFIKNAFRWMSKNSASSYKLYYISNDVENGTFIGILSRPEEEYPDVVVTYTCPGNEEQFRRMLFNTEHINWQKKLLFQAIPIRMNAILETTVEEKGLKSKLYFNTVLKWMPANVAARLDYETPEDVFIDKLSLDHIDFIYSQWTHSDIYPKSDLWDIVRLNISLGIFSRHNGELLAWAMCGNYGGLSTLVVQKDYRRRGFGKLIVLAVTKEMGENGVSPHALISEKNNVSLSLFKNVGYTKQSTILPCVVVEDPNTSGP</sequence>
<dbReference type="InterPro" id="IPR041506">
    <property type="entry name" value="DUF5645"/>
</dbReference>
<dbReference type="EMBL" id="VYZN01000026">
    <property type="protein sequence ID" value="KAE9535265.1"/>
    <property type="molecule type" value="Genomic_DNA"/>
</dbReference>
<dbReference type="OrthoDB" id="61870at2759"/>
<dbReference type="InterPro" id="IPR013653">
    <property type="entry name" value="GCN5-like_dom"/>
</dbReference>
<feature type="domain" description="N-acetyltransferase" evidence="1">
    <location>
        <begin position="159"/>
        <end position="292"/>
    </location>
</feature>
<dbReference type="Pfam" id="PF18713">
    <property type="entry name" value="DUF5645"/>
    <property type="match status" value="1"/>
</dbReference>
<protein>
    <recommendedName>
        <fullName evidence="1">N-acetyltransferase domain-containing protein</fullName>
    </recommendedName>
</protein>
<evidence type="ECO:0000259" key="1">
    <source>
        <dbReference type="PROSITE" id="PS51186"/>
    </source>
</evidence>
<dbReference type="Gene3D" id="3.40.630.30">
    <property type="match status" value="2"/>
</dbReference>